<evidence type="ECO:0008006" key="3">
    <source>
        <dbReference type="Google" id="ProtNLM"/>
    </source>
</evidence>
<dbReference type="RefSeq" id="WP_317787278.1">
    <property type="nucleotide sequence ID" value="NZ_AP028461.1"/>
</dbReference>
<gene>
    <name evidence="1" type="ORF">ACFQ5G_21145</name>
</gene>
<evidence type="ECO:0000313" key="1">
    <source>
        <dbReference type="EMBL" id="MFD1367866.1"/>
    </source>
</evidence>
<dbReference type="EMBL" id="JBHTMK010000031">
    <property type="protein sequence ID" value="MFD1367866.1"/>
    <property type="molecule type" value="Genomic_DNA"/>
</dbReference>
<accession>A0ABW4AC00</accession>
<dbReference type="Proteomes" id="UP001597183">
    <property type="component" value="Unassembled WGS sequence"/>
</dbReference>
<dbReference type="InterPro" id="IPR009057">
    <property type="entry name" value="Homeodomain-like_sf"/>
</dbReference>
<sequence length="75" mass="7916">MLVHLLRTCLSGDGDRPAGWAAAPADPVIAAALHAVHRDPGRDWTVATLAAEGGLSRAPFARRFTACSGGRRWPI</sequence>
<dbReference type="SUPFAM" id="SSF46689">
    <property type="entry name" value="Homeodomain-like"/>
    <property type="match status" value="1"/>
</dbReference>
<name>A0ABW4AC00_9ACTN</name>
<comment type="caution">
    <text evidence="1">The sequence shown here is derived from an EMBL/GenBank/DDBJ whole genome shotgun (WGS) entry which is preliminary data.</text>
</comment>
<keyword evidence="2" id="KW-1185">Reference proteome</keyword>
<proteinExistence type="predicted"/>
<evidence type="ECO:0000313" key="2">
    <source>
        <dbReference type="Proteomes" id="UP001597183"/>
    </source>
</evidence>
<reference evidence="2" key="1">
    <citation type="journal article" date="2019" name="Int. J. Syst. Evol. Microbiol.">
        <title>The Global Catalogue of Microorganisms (GCM) 10K type strain sequencing project: providing services to taxonomists for standard genome sequencing and annotation.</title>
        <authorList>
            <consortium name="The Broad Institute Genomics Platform"/>
            <consortium name="The Broad Institute Genome Sequencing Center for Infectious Disease"/>
            <person name="Wu L."/>
            <person name="Ma J."/>
        </authorList>
    </citation>
    <scope>NUCLEOTIDE SEQUENCE [LARGE SCALE GENOMIC DNA]</scope>
    <source>
        <strain evidence="2">CCM 7526</strain>
    </source>
</reference>
<organism evidence="1 2">
    <name type="scientific">Actinoplanes sichuanensis</name>
    <dbReference type="NCBI Taxonomy" id="512349"/>
    <lineage>
        <taxon>Bacteria</taxon>
        <taxon>Bacillati</taxon>
        <taxon>Actinomycetota</taxon>
        <taxon>Actinomycetes</taxon>
        <taxon>Micromonosporales</taxon>
        <taxon>Micromonosporaceae</taxon>
        <taxon>Actinoplanes</taxon>
    </lineage>
</organism>
<protein>
    <recommendedName>
        <fullName evidence="3">HTH araC/xylS-type domain-containing protein</fullName>
    </recommendedName>
</protein>